<keyword evidence="3 7" id="KW-0812">Transmembrane</keyword>
<sequence length="516" mass="54082">MTNMVEQEEYAERPVPEHARLGFMKPTLVWAGFTYAYICIFIGSQIMGGLGAPMGYVAIIAGQVFLFGYAGLIAHKSSKLGLNFPMMCKAAFGRYAYALPVLMIAGLVTGWYAFQAWLAADLMVGLYGGQSFNAGTGSGVLPGILGTTGFWAGVFAIVFGMFAVYGVRAMAWMGWFAVISVTALAGWMIYSIVSVVGVETGGNLFSSQPIGEPWTFAMGFTASVGTFIVSATMTGDFNRWTKSVKQSWGVIAVAFLAANMLMLMTGGIFTAVAGKLDFFFGLGTLALGIPIMIIQWASNGSTCDGCMYNATQGFKNVVYYISGKRLSFSWKKMAIIVMIAGTAVAAANLLTSIVPWLLLLGSVVPLVGGILIGHFWIVARKCTPDELLAAGDKKINGPAVAGFLAGLAIAIAIQLVAPDLPAVLGGLIGGVGVYPLVAKLTGYTKGGRLTPKGLGTSASYWTAGTADQPHTPSAPGGTAASGGHVSPSGRIDRLVEFIAPFWSSLSYRGGGSSQFK</sequence>
<evidence type="ECO:0000313" key="9">
    <source>
        <dbReference type="Proteomes" id="UP000027093"/>
    </source>
</evidence>
<feature type="compositionally biased region" description="Low complexity" evidence="6">
    <location>
        <begin position="471"/>
        <end position="483"/>
    </location>
</feature>
<feature type="transmembrane region" description="Helical" evidence="7">
    <location>
        <begin position="54"/>
        <end position="74"/>
    </location>
</feature>
<evidence type="ECO:0000256" key="5">
    <source>
        <dbReference type="ARBA" id="ARBA00023136"/>
    </source>
</evidence>
<reference evidence="8 9" key="1">
    <citation type="journal article" date="2014" name="Int. J. Syst. Evol. Microbiol.">
        <title>Nitrososphaera viennensis gen. nov., sp. nov., an aerobic and mesophilic, ammonia-oxidizing archaeon from soil and a member of the archaeal phylum Thaumarchaeota.</title>
        <authorList>
            <person name="Stieglmeier M."/>
            <person name="Klingl A."/>
            <person name="Alves R.J."/>
            <person name="Rittmann S.K."/>
            <person name="Melcher M."/>
            <person name="Leisch N."/>
            <person name="Schleper C."/>
        </authorList>
    </citation>
    <scope>NUCLEOTIDE SEQUENCE [LARGE SCALE GENOMIC DNA]</scope>
    <source>
        <strain evidence="8">EN76</strain>
    </source>
</reference>
<evidence type="ECO:0000256" key="4">
    <source>
        <dbReference type="ARBA" id="ARBA00022989"/>
    </source>
</evidence>
<dbReference type="PANTHER" id="PTHR30569">
    <property type="entry name" value="CYTOSINE TRANSPORTER CODB"/>
    <property type="match status" value="1"/>
</dbReference>
<organism evidence="8 9">
    <name type="scientific">Nitrososphaera viennensis EN76</name>
    <dbReference type="NCBI Taxonomy" id="926571"/>
    <lineage>
        <taxon>Archaea</taxon>
        <taxon>Nitrososphaerota</taxon>
        <taxon>Nitrososphaeria</taxon>
        <taxon>Nitrososphaerales</taxon>
        <taxon>Nitrososphaeraceae</taxon>
        <taxon>Nitrososphaera</taxon>
    </lineage>
</organism>
<dbReference type="Proteomes" id="UP000027093">
    <property type="component" value="Chromosome"/>
</dbReference>
<feature type="transmembrane region" description="Helical" evidence="7">
    <location>
        <begin position="172"/>
        <end position="193"/>
    </location>
</feature>
<dbReference type="KEGG" id="nvn:NVIE_015860"/>
<dbReference type="Gene3D" id="1.10.4160.10">
    <property type="entry name" value="Hydantoin permease"/>
    <property type="match status" value="1"/>
</dbReference>
<gene>
    <name evidence="8" type="ORF">NVIE_015860</name>
</gene>
<feature type="transmembrane region" description="Helical" evidence="7">
    <location>
        <begin position="140"/>
        <end position="165"/>
    </location>
</feature>
<name>A0A060HRL3_9ARCH</name>
<feature type="transmembrane region" description="Helical" evidence="7">
    <location>
        <begin position="423"/>
        <end position="442"/>
    </location>
</feature>
<dbReference type="EMBL" id="CP007536">
    <property type="protein sequence ID" value="AIC15837.1"/>
    <property type="molecule type" value="Genomic_DNA"/>
</dbReference>
<dbReference type="AlphaFoldDB" id="A0A060HRL3"/>
<comment type="similarity">
    <text evidence="2">Belongs to the purine-cytosine permease (2.A.39) family.</text>
</comment>
<feature type="transmembrane region" description="Helical" evidence="7">
    <location>
        <begin position="247"/>
        <end position="272"/>
    </location>
</feature>
<feature type="transmembrane region" description="Helical" evidence="7">
    <location>
        <begin position="399"/>
        <end position="417"/>
    </location>
</feature>
<feature type="transmembrane region" description="Helical" evidence="7">
    <location>
        <begin position="356"/>
        <end position="378"/>
    </location>
</feature>
<dbReference type="InterPro" id="IPR001248">
    <property type="entry name" value="Pur-cyt_permease"/>
</dbReference>
<accession>A0A060HRL3</accession>
<feature type="transmembrane region" description="Helical" evidence="7">
    <location>
        <begin position="278"/>
        <end position="297"/>
    </location>
</feature>
<dbReference type="Pfam" id="PF02133">
    <property type="entry name" value="Transp_cyt_pur"/>
    <property type="match status" value="1"/>
</dbReference>
<feature type="transmembrane region" description="Helical" evidence="7">
    <location>
        <begin position="213"/>
        <end position="235"/>
    </location>
</feature>
<feature type="region of interest" description="Disordered" evidence="6">
    <location>
        <begin position="465"/>
        <end position="485"/>
    </location>
</feature>
<keyword evidence="5 7" id="KW-0472">Membrane</keyword>
<keyword evidence="4 7" id="KW-1133">Transmembrane helix</keyword>
<feature type="transmembrane region" description="Helical" evidence="7">
    <location>
        <begin position="95"/>
        <end position="120"/>
    </location>
</feature>
<dbReference type="STRING" id="926571.NVIE_015860"/>
<dbReference type="PANTHER" id="PTHR30569:SF0">
    <property type="entry name" value="CYTOSINE PERMEASE"/>
    <property type="match status" value="1"/>
</dbReference>
<evidence type="ECO:0000313" key="8">
    <source>
        <dbReference type="EMBL" id="AIC15837.1"/>
    </source>
</evidence>
<dbReference type="GO" id="GO:0005886">
    <property type="term" value="C:plasma membrane"/>
    <property type="evidence" value="ECO:0007669"/>
    <property type="project" value="TreeGrafter"/>
</dbReference>
<protein>
    <submittedName>
        <fullName evidence="8">Putative nucleobase-cation symporter family protein</fullName>
    </submittedName>
</protein>
<proteinExistence type="inferred from homology"/>
<evidence type="ECO:0000256" key="2">
    <source>
        <dbReference type="ARBA" id="ARBA00008974"/>
    </source>
</evidence>
<dbReference type="InterPro" id="IPR030191">
    <property type="entry name" value="CodB"/>
</dbReference>
<evidence type="ECO:0000256" key="3">
    <source>
        <dbReference type="ARBA" id="ARBA00022692"/>
    </source>
</evidence>
<comment type="subcellular location">
    <subcellularLocation>
        <location evidence="1">Membrane</location>
        <topology evidence="1">Multi-pass membrane protein</topology>
    </subcellularLocation>
</comment>
<feature type="transmembrane region" description="Helical" evidence="7">
    <location>
        <begin position="28"/>
        <end position="48"/>
    </location>
</feature>
<dbReference type="GO" id="GO:0015209">
    <property type="term" value="F:cytosine transmembrane transporter activity"/>
    <property type="evidence" value="ECO:0007669"/>
    <property type="project" value="InterPro"/>
</dbReference>
<feature type="transmembrane region" description="Helical" evidence="7">
    <location>
        <begin position="333"/>
        <end position="350"/>
    </location>
</feature>
<evidence type="ECO:0000256" key="7">
    <source>
        <dbReference type="SAM" id="Phobius"/>
    </source>
</evidence>
<evidence type="ECO:0000256" key="1">
    <source>
        <dbReference type="ARBA" id="ARBA00004141"/>
    </source>
</evidence>
<dbReference type="HOGENOM" id="CLU_035711_2_0_2"/>
<evidence type="ECO:0000256" key="6">
    <source>
        <dbReference type="SAM" id="MobiDB-lite"/>
    </source>
</evidence>
<keyword evidence="9" id="KW-1185">Reference proteome</keyword>